<evidence type="ECO:0000256" key="2">
    <source>
        <dbReference type="ARBA" id="ARBA00022490"/>
    </source>
</evidence>
<dbReference type="GO" id="GO:0005737">
    <property type="term" value="C:cytoplasm"/>
    <property type="evidence" value="ECO:0007669"/>
    <property type="project" value="UniProtKB-SubCell"/>
</dbReference>
<dbReference type="GO" id="GO:0070475">
    <property type="term" value="P:rRNA base methylation"/>
    <property type="evidence" value="ECO:0007669"/>
    <property type="project" value="UniProtKB-UniRule"/>
</dbReference>
<dbReference type="PIRSF" id="PIRSF004486">
    <property type="entry name" value="MraW"/>
    <property type="match status" value="1"/>
</dbReference>
<evidence type="ECO:0000256" key="5">
    <source>
        <dbReference type="ARBA" id="ARBA00022679"/>
    </source>
</evidence>
<dbReference type="InterPro" id="IPR029063">
    <property type="entry name" value="SAM-dependent_MTases_sf"/>
</dbReference>
<dbReference type="InterPro" id="IPR002903">
    <property type="entry name" value="RsmH"/>
</dbReference>
<feature type="binding site" evidence="7">
    <location>
        <position position="55"/>
    </location>
    <ligand>
        <name>S-adenosyl-L-methionine</name>
        <dbReference type="ChEBI" id="CHEBI:59789"/>
    </ligand>
</feature>
<dbReference type="Gene3D" id="3.40.50.150">
    <property type="entry name" value="Vaccinia Virus protein VP39"/>
    <property type="match status" value="1"/>
</dbReference>
<dbReference type="EC" id="2.1.1.199" evidence="7"/>
<evidence type="ECO:0000256" key="3">
    <source>
        <dbReference type="ARBA" id="ARBA00022552"/>
    </source>
</evidence>
<name>A0A2R6Y383_9BACL</name>
<dbReference type="PANTHER" id="PTHR11265:SF0">
    <property type="entry name" value="12S RRNA N4-METHYLCYTIDINE METHYLTRANSFERASE"/>
    <property type="match status" value="1"/>
</dbReference>
<feature type="binding site" evidence="7">
    <location>
        <position position="111"/>
    </location>
    <ligand>
        <name>S-adenosyl-L-methionine</name>
        <dbReference type="ChEBI" id="CHEBI:59789"/>
    </ligand>
</feature>
<organism evidence="8 9">
    <name type="scientific">Candidatus Carbonibacillus altaicus</name>
    <dbReference type="NCBI Taxonomy" id="2163959"/>
    <lineage>
        <taxon>Bacteria</taxon>
        <taxon>Bacillati</taxon>
        <taxon>Bacillota</taxon>
        <taxon>Bacilli</taxon>
        <taxon>Bacillales</taxon>
        <taxon>Candidatus Carbonibacillus</taxon>
    </lineage>
</organism>
<dbReference type="SUPFAM" id="SSF53335">
    <property type="entry name" value="S-adenosyl-L-methionine-dependent methyltransferases"/>
    <property type="match status" value="1"/>
</dbReference>
<dbReference type="Gene3D" id="1.10.150.170">
    <property type="entry name" value="Putative methyltransferase TM0872, insert domain"/>
    <property type="match status" value="1"/>
</dbReference>
<evidence type="ECO:0000313" key="9">
    <source>
        <dbReference type="Proteomes" id="UP000244338"/>
    </source>
</evidence>
<dbReference type="FunFam" id="1.10.150.170:FF:000001">
    <property type="entry name" value="Ribosomal RNA small subunit methyltransferase H"/>
    <property type="match status" value="1"/>
</dbReference>
<evidence type="ECO:0000256" key="1">
    <source>
        <dbReference type="ARBA" id="ARBA00010396"/>
    </source>
</evidence>
<dbReference type="AlphaFoldDB" id="A0A2R6Y383"/>
<dbReference type="NCBIfam" id="TIGR00006">
    <property type="entry name" value="16S rRNA (cytosine(1402)-N(4))-methyltransferase RsmH"/>
    <property type="match status" value="1"/>
</dbReference>
<dbReference type="HAMAP" id="MF_01007">
    <property type="entry name" value="16SrRNA_methyltr_H"/>
    <property type="match status" value="1"/>
</dbReference>
<comment type="similarity">
    <text evidence="1 7">Belongs to the methyltransferase superfamily. RsmH family.</text>
</comment>
<dbReference type="GO" id="GO:0071424">
    <property type="term" value="F:rRNA (cytosine-N4-)-methyltransferase activity"/>
    <property type="evidence" value="ECO:0007669"/>
    <property type="project" value="UniProtKB-UniRule"/>
</dbReference>
<evidence type="ECO:0000313" key="8">
    <source>
        <dbReference type="EMBL" id="PTQ57112.1"/>
    </source>
</evidence>
<comment type="function">
    <text evidence="7">Specifically methylates the N4 position of cytidine in position 1402 (C1402) of 16S rRNA.</text>
</comment>
<protein>
    <recommendedName>
        <fullName evidence="7">Ribosomal RNA small subunit methyltransferase H</fullName>
        <ecNumber evidence="7">2.1.1.199</ecNumber>
    </recommendedName>
    <alternativeName>
        <fullName evidence="7">16S rRNA m(4)C1402 methyltransferase</fullName>
    </alternativeName>
    <alternativeName>
        <fullName evidence="7">rRNA (cytosine-N(4)-)-methyltransferase RsmH</fullName>
    </alternativeName>
</protein>
<accession>A0A2R6Y383</accession>
<feature type="binding site" evidence="7">
    <location>
        <position position="83"/>
    </location>
    <ligand>
        <name>S-adenosyl-L-methionine</name>
        <dbReference type="ChEBI" id="CHEBI:59789"/>
    </ligand>
</feature>
<evidence type="ECO:0000256" key="4">
    <source>
        <dbReference type="ARBA" id="ARBA00022603"/>
    </source>
</evidence>
<dbReference type="InterPro" id="IPR023397">
    <property type="entry name" value="SAM-dep_MeTrfase_MraW_recog"/>
</dbReference>
<keyword evidence="3 7" id="KW-0698">rRNA processing</keyword>
<comment type="catalytic activity">
    <reaction evidence="7">
        <text>cytidine(1402) in 16S rRNA + S-adenosyl-L-methionine = N(4)-methylcytidine(1402) in 16S rRNA + S-adenosyl-L-homocysteine + H(+)</text>
        <dbReference type="Rhea" id="RHEA:42928"/>
        <dbReference type="Rhea" id="RHEA-COMP:10286"/>
        <dbReference type="Rhea" id="RHEA-COMP:10287"/>
        <dbReference type="ChEBI" id="CHEBI:15378"/>
        <dbReference type="ChEBI" id="CHEBI:57856"/>
        <dbReference type="ChEBI" id="CHEBI:59789"/>
        <dbReference type="ChEBI" id="CHEBI:74506"/>
        <dbReference type="ChEBI" id="CHEBI:82748"/>
        <dbReference type="EC" id="2.1.1.199"/>
    </reaction>
</comment>
<keyword evidence="2 7" id="KW-0963">Cytoplasm</keyword>
<dbReference type="SUPFAM" id="SSF81799">
    <property type="entry name" value="Putative methyltransferase TM0872, insert domain"/>
    <property type="match status" value="1"/>
</dbReference>
<dbReference type="Proteomes" id="UP000244338">
    <property type="component" value="Unassembled WGS sequence"/>
</dbReference>
<feature type="binding site" evidence="7">
    <location>
        <begin position="36"/>
        <end position="38"/>
    </location>
    <ligand>
        <name>S-adenosyl-L-methionine</name>
        <dbReference type="ChEBI" id="CHEBI:59789"/>
    </ligand>
</feature>
<keyword evidence="4 7" id="KW-0489">Methyltransferase</keyword>
<dbReference type="PANTHER" id="PTHR11265">
    <property type="entry name" value="S-ADENOSYL-METHYLTRANSFERASE MRAW"/>
    <property type="match status" value="1"/>
</dbReference>
<feature type="binding site" evidence="7">
    <location>
        <position position="104"/>
    </location>
    <ligand>
        <name>S-adenosyl-L-methionine</name>
        <dbReference type="ChEBI" id="CHEBI:59789"/>
    </ligand>
</feature>
<evidence type="ECO:0000256" key="6">
    <source>
        <dbReference type="ARBA" id="ARBA00022691"/>
    </source>
</evidence>
<keyword evidence="5 7" id="KW-0808">Transferase</keyword>
<evidence type="ECO:0000256" key="7">
    <source>
        <dbReference type="HAMAP-Rule" id="MF_01007"/>
    </source>
</evidence>
<keyword evidence="6 7" id="KW-0949">S-adenosyl-L-methionine</keyword>
<sequence length="315" mass="35560">MEDKRYEHVPVMLNEVLEGLNLRPDGLYVDCTFGRGGHSFAIAKRLQGGRLIALDQDEEAIRHGTARIESEGWTHVTLVRANFRDLADVLLQFEITAVCGILYDLGVSSPQFDEGTRGFSYKQDAPLDMRMDQRSSLTAYTIVNTWDEDVLKDIIARYGEERFAARIARAIVRAREKQPIETTGALAELVKAAIPAKYRRTGPHPARRTFQALRIAVNDELNHLKQSLTQAIQFLDPGGRLAVMSFHSLEDRIVKEMIRQAEDPCWKTEGRGALPCPEKPLLKRVYKKALQPSEQEIANNPRARSAKLRIAEKLA</sequence>
<comment type="subcellular location">
    <subcellularLocation>
        <location evidence="7">Cytoplasm</location>
    </subcellularLocation>
</comment>
<dbReference type="EMBL" id="PEBX01000013">
    <property type="protein sequence ID" value="PTQ57112.1"/>
    <property type="molecule type" value="Genomic_DNA"/>
</dbReference>
<proteinExistence type="inferred from homology"/>
<comment type="caution">
    <text evidence="8">The sequence shown here is derived from an EMBL/GenBank/DDBJ whole genome shotgun (WGS) entry which is preliminary data.</text>
</comment>
<reference evidence="9" key="1">
    <citation type="journal article" date="2018" name="Sci. Rep.">
        <title>Lignite coal burning seam in the remote Altai Mountains harbors a hydrogen-driven thermophilic microbial community.</title>
        <authorList>
            <person name="Kadnikov V.V."/>
            <person name="Mardanov A.V."/>
            <person name="Ivasenko D.A."/>
            <person name="Antsiferov D.V."/>
            <person name="Beletsky A.V."/>
            <person name="Karnachuk O.V."/>
            <person name="Ravin N.V."/>
        </authorList>
    </citation>
    <scope>NUCLEOTIDE SEQUENCE [LARGE SCALE GENOMIC DNA]</scope>
</reference>
<gene>
    <name evidence="7" type="primary">rsmH</name>
    <name evidence="8" type="ORF">BSOLF_2263</name>
</gene>
<dbReference type="Pfam" id="PF01795">
    <property type="entry name" value="Methyltransf_5"/>
    <property type="match status" value="1"/>
</dbReference>